<dbReference type="InterPro" id="IPR001852">
    <property type="entry name" value="PdxS/SNZ"/>
</dbReference>
<organism evidence="11 12">
    <name type="scientific">Fructobacillus ficulneus</name>
    <dbReference type="NCBI Taxonomy" id="157463"/>
    <lineage>
        <taxon>Bacteria</taxon>
        <taxon>Bacillati</taxon>
        <taxon>Bacillota</taxon>
        <taxon>Bacilli</taxon>
        <taxon>Lactobacillales</taxon>
        <taxon>Lactobacillaceae</taxon>
        <taxon>Fructobacillus</taxon>
    </lineage>
</organism>
<protein>
    <recommendedName>
        <fullName evidence="8">Pyridoxal 5'-phosphate synthase subunit PdxS</fullName>
        <shortName evidence="8">PLP synthase subunit PdxS</shortName>
        <ecNumber evidence="8">4.3.3.6</ecNumber>
    </recommendedName>
    <alternativeName>
        <fullName evidence="8">Pdx1</fullName>
    </alternativeName>
</protein>
<dbReference type="PROSITE" id="PS51129">
    <property type="entry name" value="PDXS_SNZ_2"/>
    <property type="match status" value="1"/>
</dbReference>
<keyword evidence="4 8" id="KW-0456">Lyase</keyword>
<comment type="subunit">
    <text evidence="7">Homohexamer and homododecamer. In the presence of PdxT, forms a dodecamer of heterodimers.</text>
</comment>
<keyword evidence="12" id="KW-1185">Reference proteome</keyword>
<evidence type="ECO:0000256" key="2">
    <source>
        <dbReference type="ARBA" id="ARBA00007281"/>
    </source>
</evidence>
<dbReference type="Proteomes" id="UP000253891">
    <property type="component" value="Unassembled WGS sequence"/>
</dbReference>
<dbReference type="Pfam" id="PF01680">
    <property type="entry name" value="SOR_SNZ"/>
    <property type="match status" value="1"/>
</dbReference>
<evidence type="ECO:0000313" key="11">
    <source>
        <dbReference type="EMBL" id="GAP00062.1"/>
    </source>
</evidence>
<dbReference type="NCBIfam" id="TIGR00343">
    <property type="entry name" value="pyridoxal 5'-phosphate synthase lyase subunit PdxS"/>
    <property type="match status" value="1"/>
</dbReference>
<accession>A0A0K8MHM9</accession>
<dbReference type="NCBIfam" id="NF003215">
    <property type="entry name" value="PRK04180.1"/>
    <property type="match status" value="1"/>
</dbReference>
<evidence type="ECO:0000256" key="8">
    <source>
        <dbReference type="HAMAP-Rule" id="MF_01824"/>
    </source>
</evidence>
<feature type="binding site" evidence="8">
    <location>
        <position position="24"/>
    </location>
    <ligand>
        <name>D-ribose 5-phosphate</name>
        <dbReference type="ChEBI" id="CHEBI:78346"/>
    </ligand>
</feature>
<feature type="binding site" evidence="8">
    <location>
        <position position="165"/>
    </location>
    <ligand>
        <name>D-glyceraldehyde 3-phosphate</name>
        <dbReference type="ChEBI" id="CHEBI:59776"/>
    </ligand>
</feature>
<name>A0A0K8MHM9_9LACO</name>
<keyword evidence="5 8" id="KW-0704">Schiff base</keyword>
<dbReference type="CDD" id="cd04727">
    <property type="entry name" value="pdxS"/>
    <property type="match status" value="1"/>
</dbReference>
<comment type="similarity">
    <text evidence="2 8 9">Belongs to the PdxS/SNZ family.</text>
</comment>
<dbReference type="OrthoDB" id="9772545at2"/>
<comment type="catalytic activity">
    <reaction evidence="6 8">
        <text>aldehydo-D-ribose 5-phosphate + D-glyceraldehyde 3-phosphate + L-glutamine = pyridoxal 5'-phosphate + L-glutamate + phosphate + 3 H2O + H(+)</text>
        <dbReference type="Rhea" id="RHEA:31507"/>
        <dbReference type="ChEBI" id="CHEBI:15377"/>
        <dbReference type="ChEBI" id="CHEBI:15378"/>
        <dbReference type="ChEBI" id="CHEBI:29985"/>
        <dbReference type="ChEBI" id="CHEBI:43474"/>
        <dbReference type="ChEBI" id="CHEBI:58273"/>
        <dbReference type="ChEBI" id="CHEBI:58359"/>
        <dbReference type="ChEBI" id="CHEBI:59776"/>
        <dbReference type="ChEBI" id="CHEBI:597326"/>
        <dbReference type="EC" id="4.3.3.6"/>
    </reaction>
</comment>
<dbReference type="EC" id="4.3.3.6" evidence="8"/>
<comment type="pathway">
    <text evidence="1 8">Cofactor biosynthesis; pyridoxal 5'-phosphate biosynthesis.</text>
</comment>
<reference evidence="11 12" key="1">
    <citation type="journal article" date="2015" name="BMC Genomics">
        <title>Comparative genomics of Fructobacillus spp. and Leuconostoc spp. reveals niche-specific evolution of Fructobacillus spp.</title>
        <authorList>
            <person name="Endo A."/>
            <person name="Tanizawa Y."/>
            <person name="Tanaka N."/>
            <person name="Maeno S."/>
            <person name="Kumar H."/>
            <person name="Shiwa Y."/>
            <person name="Okada S."/>
            <person name="Yoshikawa H."/>
            <person name="Dicks L."/>
            <person name="Nakagawa J."/>
            <person name="Arita M."/>
        </authorList>
    </citation>
    <scope>NUCLEOTIDE SEQUENCE [LARGE SCALE GENOMIC DNA]</scope>
    <source>
        <strain evidence="11 12">JCM 12225</strain>
    </source>
</reference>
<feature type="binding site" evidence="8">
    <location>
        <position position="153"/>
    </location>
    <ligand>
        <name>D-ribose 5-phosphate</name>
        <dbReference type="ChEBI" id="CHEBI:78346"/>
    </ligand>
</feature>
<dbReference type="RefSeq" id="WP_061993415.1">
    <property type="nucleotide sequence ID" value="NZ_DF968005.1"/>
</dbReference>
<dbReference type="PANTHER" id="PTHR31829:SF0">
    <property type="entry name" value="PYRIDOXAL 5'-PHOSPHATE SYNTHASE SUBUNIT SNZ1-RELATED"/>
    <property type="match status" value="1"/>
</dbReference>
<evidence type="ECO:0000256" key="9">
    <source>
        <dbReference type="PROSITE-ProRule" id="PRU00481"/>
    </source>
</evidence>
<dbReference type="GO" id="GO:0006520">
    <property type="term" value="P:amino acid metabolic process"/>
    <property type="evidence" value="ECO:0007669"/>
    <property type="project" value="TreeGrafter"/>
</dbReference>
<dbReference type="InterPro" id="IPR013785">
    <property type="entry name" value="Aldolase_TIM"/>
</dbReference>
<dbReference type="GO" id="GO:0008615">
    <property type="term" value="P:pyridoxine biosynthetic process"/>
    <property type="evidence" value="ECO:0007669"/>
    <property type="project" value="TreeGrafter"/>
</dbReference>
<evidence type="ECO:0000256" key="5">
    <source>
        <dbReference type="ARBA" id="ARBA00023270"/>
    </source>
</evidence>
<keyword evidence="3 8" id="KW-0663">Pyridoxal phosphate</keyword>
<dbReference type="InterPro" id="IPR033755">
    <property type="entry name" value="PdxS/SNZ_N"/>
</dbReference>
<feature type="active site" description="Schiff-base intermediate with D-ribose 5-phosphate" evidence="8">
    <location>
        <position position="81"/>
    </location>
</feature>
<evidence type="ECO:0000256" key="6">
    <source>
        <dbReference type="ARBA" id="ARBA00047992"/>
    </source>
</evidence>
<dbReference type="InterPro" id="IPR011060">
    <property type="entry name" value="RibuloseP-bd_barrel"/>
</dbReference>
<dbReference type="FunFam" id="3.20.20.70:FF:000001">
    <property type="entry name" value="Pyridoxine biosynthesis protein PDX1"/>
    <property type="match status" value="1"/>
</dbReference>
<evidence type="ECO:0000256" key="1">
    <source>
        <dbReference type="ARBA" id="ARBA00004737"/>
    </source>
</evidence>
<dbReference type="PANTHER" id="PTHR31829">
    <property type="entry name" value="PYRIDOXAL 5'-PHOSPHATE SYNTHASE SUBUNIT SNZ1-RELATED"/>
    <property type="match status" value="1"/>
</dbReference>
<dbReference type="HAMAP" id="MF_01824">
    <property type="entry name" value="PdxS"/>
    <property type="match status" value="1"/>
</dbReference>
<dbReference type="GO" id="GO:0042823">
    <property type="term" value="P:pyridoxal phosphate biosynthetic process"/>
    <property type="evidence" value="ECO:0007669"/>
    <property type="project" value="UniProtKB-UniRule"/>
</dbReference>
<dbReference type="STRING" id="157463.GCA_001047075_00975"/>
<feature type="binding site" evidence="8">
    <location>
        <begin position="235"/>
        <end position="236"/>
    </location>
    <ligand>
        <name>D-ribose 5-phosphate</name>
        <dbReference type="ChEBI" id="CHEBI:78346"/>
    </ligand>
</feature>
<evidence type="ECO:0000256" key="7">
    <source>
        <dbReference type="ARBA" id="ARBA00061750"/>
    </source>
</evidence>
<dbReference type="UniPathway" id="UPA00245"/>
<comment type="function">
    <text evidence="8">Catalyzes the formation of pyridoxal 5'-phosphate from ribose 5-phosphate (RBP), glyceraldehyde 3-phosphate (G3P) and ammonia. The ammonia is provided by the PdxT subunit. Can also use ribulose 5-phosphate and dihydroxyacetone phosphate as substrates, resulting from enzyme-catalyzed isomerization of RBP and G3P, respectively.</text>
</comment>
<dbReference type="PIRSF" id="PIRSF029271">
    <property type="entry name" value="Pdx1"/>
    <property type="match status" value="1"/>
</dbReference>
<evidence type="ECO:0000259" key="10">
    <source>
        <dbReference type="Pfam" id="PF01680"/>
    </source>
</evidence>
<dbReference type="SUPFAM" id="SSF51366">
    <property type="entry name" value="Ribulose-phoshate binding barrel"/>
    <property type="match status" value="1"/>
</dbReference>
<evidence type="ECO:0000313" key="12">
    <source>
        <dbReference type="Proteomes" id="UP000253891"/>
    </source>
</evidence>
<evidence type="ECO:0000256" key="3">
    <source>
        <dbReference type="ARBA" id="ARBA00022898"/>
    </source>
</evidence>
<proteinExistence type="inferred from homology"/>
<feature type="domain" description="PdxS/SNZ N-terminal" evidence="10">
    <location>
        <begin position="7"/>
        <end position="212"/>
    </location>
</feature>
<feature type="binding site" evidence="8">
    <location>
        <position position="214"/>
    </location>
    <ligand>
        <name>D-ribose 5-phosphate</name>
        <dbReference type="ChEBI" id="CHEBI:78346"/>
    </ligand>
</feature>
<dbReference type="EMBL" id="DF968005">
    <property type="protein sequence ID" value="GAP00062.1"/>
    <property type="molecule type" value="Genomic_DNA"/>
</dbReference>
<sequence length="294" mass="31086">MKETGSTTVKRGMAQMQKGGVIMDVANVEQAKIAEEAGAVAVMALERVPSDIRAAGGVARMSDPAMIEEIMAAVSIPVMAKARIGHIAEAHVLESIGVDYIDESEVLTPADDNYHIAKDEYTVPFVCGCRDLGEALRRIGEGASMLRTKGEPGTGDVVEAVRHMQKVNQQISHIVGEKPEHLMAIARDLRAPLDLVQEIHETGKLPVVNFAAGGISTPADAALMMNLGADGVFVGSGIFKSENPAKFAKAIVMATANPTDYALVAEVSKNLGKPMKGIDTSTLTEIDLMAPRGV</sequence>
<gene>
    <name evidence="8" type="primary">pdxS</name>
    <name evidence="11" type="ORF">FFIC_280670</name>
</gene>
<evidence type="ECO:0000256" key="4">
    <source>
        <dbReference type="ARBA" id="ARBA00023239"/>
    </source>
</evidence>
<dbReference type="AlphaFoldDB" id="A0A0K8MHM9"/>
<dbReference type="Gene3D" id="3.20.20.70">
    <property type="entry name" value="Aldolase class I"/>
    <property type="match status" value="1"/>
</dbReference>
<dbReference type="GO" id="GO:0036381">
    <property type="term" value="F:pyridoxal 5'-phosphate synthase (glutamine hydrolysing) activity"/>
    <property type="evidence" value="ECO:0007669"/>
    <property type="project" value="UniProtKB-UniRule"/>
</dbReference>